<gene>
    <name evidence="2" type="ORF">RM572_28540</name>
</gene>
<name>A0ABU2P1R0_9ACTN</name>
<evidence type="ECO:0000313" key="3">
    <source>
        <dbReference type="Proteomes" id="UP001183414"/>
    </source>
</evidence>
<organism evidence="2 3">
    <name type="scientific">Streptomyces hazeniae</name>
    <dbReference type="NCBI Taxonomy" id="3075538"/>
    <lineage>
        <taxon>Bacteria</taxon>
        <taxon>Bacillati</taxon>
        <taxon>Actinomycetota</taxon>
        <taxon>Actinomycetes</taxon>
        <taxon>Kitasatosporales</taxon>
        <taxon>Streptomycetaceae</taxon>
        <taxon>Streptomyces</taxon>
    </lineage>
</organism>
<protein>
    <submittedName>
        <fullName evidence="2">DUF6284 family protein</fullName>
    </submittedName>
</protein>
<dbReference type="InterPro" id="IPR046251">
    <property type="entry name" value="DUF6284"/>
</dbReference>
<accession>A0ABU2P1R0</accession>
<evidence type="ECO:0000313" key="2">
    <source>
        <dbReference type="EMBL" id="MDT0382702.1"/>
    </source>
</evidence>
<dbReference type="RefSeq" id="WP_311676272.1">
    <property type="nucleotide sequence ID" value="NZ_JAVREQ010000060.1"/>
</dbReference>
<comment type="caution">
    <text evidence="2">The sequence shown here is derived from an EMBL/GenBank/DDBJ whole genome shotgun (WGS) entry which is preliminary data.</text>
</comment>
<reference evidence="3" key="1">
    <citation type="submission" date="2023-07" db="EMBL/GenBank/DDBJ databases">
        <title>30 novel species of actinomycetes from the DSMZ collection.</title>
        <authorList>
            <person name="Nouioui I."/>
        </authorList>
    </citation>
    <scope>NUCLEOTIDE SEQUENCE [LARGE SCALE GENOMIC DNA]</scope>
    <source>
        <strain evidence="3">DSM 42041</strain>
    </source>
</reference>
<dbReference type="Pfam" id="PF19801">
    <property type="entry name" value="DUF6284"/>
    <property type="match status" value="1"/>
</dbReference>
<proteinExistence type="predicted"/>
<dbReference type="EMBL" id="JAVREQ010000060">
    <property type="protein sequence ID" value="MDT0382702.1"/>
    <property type="molecule type" value="Genomic_DNA"/>
</dbReference>
<dbReference type="Proteomes" id="UP001183414">
    <property type="component" value="Unassembled WGS sequence"/>
</dbReference>
<feature type="region of interest" description="Disordered" evidence="1">
    <location>
        <begin position="1"/>
        <end position="20"/>
    </location>
</feature>
<keyword evidence="3" id="KW-1185">Reference proteome</keyword>
<sequence>MNVIPLNTHRTNTRPATGDGPTAAELATIEAEMPVLDAEVDLLDVQIALLDRAPNELDARRLRRAHRKVLLARIEVANRTTGAPEVA</sequence>
<evidence type="ECO:0000256" key="1">
    <source>
        <dbReference type="SAM" id="MobiDB-lite"/>
    </source>
</evidence>